<evidence type="ECO:0000313" key="2">
    <source>
        <dbReference type="EMBL" id="KAH7086207.1"/>
    </source>
</evidence>
<sequence>MSTQNWRVCLISWLHLHGMALVKREDNKAFVCVFEKDWDGIAIGHIRASKQAKQAGACTEDFYYCVCTILEKGLMHLSEF</sequence>
<reference evidence="2" key="1">
    <citation type="journal article" date="2021" name="Nat. Commun.">
        <title>Genetic determinants of endophytism in the Arabidopsis root mycobiome.</title>
        <authorList>
            <person name="Mesny F."/>
            <person name="Miyauchi S."/>
            <person name="Thiergart T."/>
            <person name="Pickel B."/>
            <person name="Atanasova L."/>
            <person name="Karlsson M."/>
            <person name="Huettel B."/>
            <person name="Barry K.W."/>
            <person name="Haridas S."/>
            <person name="Chen C."/>
            <person name="Bauer D."/>
            <person name="Andreopoulos W."/>
            <person name="Pangilinan J."/>
            <person name="LaButti K."/>
            <person name="Riley R."/>
            <person name="Lipzen A."/>
            <person name="Clum A."/>
            <person name="Drula E."/>
            <person name="Henrissat B."/>
            <person name="Kohler A."/>
            <person name="Grigoriev I.V."/>
            <person name="Martin F.M."/>
            <person name="Hacquard S."/>
        </authorList>
    </citation>
    <scope>NUCLEOTIDE SEQUENCE</scope>
    <source>
        <strain evidence="2">MPI-SDFR-AT-0120</strain>
    </source>
</reference>
<organism evidence="2 3">
    <name type="scientific">Paraphoma chrysanthemicola</name>
    <dbReference type="NCBI Taxonomy" id="798071"/>
    <lineage>
        <taxon>Eukaryota</taxon>
        <taxon>Fungi</taxon>
        <taxon>Dikarya</taxon>
        <taxon>Ascomycota</taxon>
        <taxon>Pezizomycotina</taxon>
        <taxon>Dothideomycetes</taxon>
        <taxon>Pleosporomycetidae</taxon>
        <taxon>Pleosporales</taxon>
        <taxon>Pleosporineae</taxon>
        <taxon>Phaeosphaeriaceae</taxon>
        <taxon>Paraphoma</taxon>
    </lineage>
</organism>
<dbReference type="AlphaFoldDB" id="A0A8K0R443"/>
<keyword evidence="3" id="KW-1185">Reference proteome</keyword>
<evidence type="ECO:0000313" key="3">
    <source>
        <dbReference type="Proteomes" id="UP000813461"/>
    </source>
</evidence>
<dbReference type="Proteomes" id="UP000813461">
    <property type="component" value="Unassembled WGS sequence"/>
</dbReference>
<protein>
    <submittedName>
        <fullName evidence="2">Uncharacterized protein</fullName>
    </submittedName>
</protein>
<gene>
    <name evidence="2" type="ORF">FB567DRAFT_527408</name>
</gene>
<feature type="signal peptide" evidence="1">
    <location>
        <begin position="1"/>
        <end position="24"/>
    </location>
</feature>
<evidence type="ECO:0000256" key="1">
    <source>
        <dbReference type="SAM" id="SignalP"/>
    </source>
</evidence>
<feature type="chain" id="PRO_5035441347" evidence="1">
    <location>
        <begin position="25"/>
        <end position="80"/>
    </location>
</feature>
<proteinExistence type="predicted"/>
<keyword evidence="1" id="KW-0732">Signal</keyword>
<accession>A0A8K0R443</accession>
<name>A0A8K0R443_9PLEO</name>
<comment type="caution">
    <text evidence="2">The sequence shown here is derived from an EMBL/GenBank/DDBJ whole genome shotgun (WGS) entry which is preliminary data.</text>
</comment>
<dbReference type="EMBL" id="JAGMVJ010000011">
    <property type="protein sequence ID" value="KAH7086207.1"/>
    <property type="molecule type" value="Genomic_DNA"/>
</dbReference>